<protein>
    <submittedName>
        <fullName evidence="1">Uncharacterized protein</fullName>
    </submittedName>
</protein>
<evidence type="ECO:0000313" key="1">
    <source>
        <dbReference type="EMBL" id="KAG2195493.1"/>
    </source>
</evidence>
<dbReference type="OrthoDB" id="2276048at2759"/>
<dbReference type="EMBL" id="JAEPRD010000169">
    <property type="protein sequence ID" value="KAG2195493.1"/>
    <property type="molecule type" value="Genomic_DNA"/>
</dbReference>
<keyword evidence="2" id="KW-1185">Reference proteome</keyword>
<gene>
    <name evidence="1" type="ORF">INT47_012037</name>
</gene>
<reference evidence="1" key="1">
    <citation type="submission" date="2020-12" db="EMBL/GenBank/DDBJ databases">
        <title>Metabolic potential, ecology and presence of endohyphal bacteria is reflected in genomic diversity of Mucoromycotina.</title>
        <authorList>
            <person name="Muszewska A."/>
            <person name="Okrasinska A."/>
            <person name="Steczkiewicz K."/>
            <person name="Drgas O."/>
            <person name="Orlowska M."/>
            <person name="Perlinska-Lenart U."/>
            <person name="Aleksandrzak-Piekarczyk T."/>
            <person name="Szatraj K."/>
            <person name="Zielenkiewicz U."/>
            <person name="Pilsyk S."/>
            <person name="Malc E."/>
            <person name="Mieczkowski P."/>
            <person name="Kruszewska J.S."/>
            <person name="Biernat P."/>
            <person name="Pawlowska J."/>
        </authorList>
    </citation>
    <scope>NUCLEOTIDE SEQUENCE</scope>
    <source>
        <strain evidence="1">WA0000017839</strain>
    </source>
</reference>
<evidence type="ECO:0000313" key="2">
    <source>
        <dbReference type="Proteomes" id="UP000603453"/>
    </source>
</evidence>
<dbReference type="AlphaFoldDB" id="A0A8H7QPT3"/>
<comment type="caution">
    <text evidence="1">The sequence shown here is derived from an EMBL/GenBank/DDBJ whole genome shotgun (WGS) entry which is preliminary data.</text>
</comment>
<name>A0A8H7QPT3_9FUNG</name>
<sequence length="53" mass="6024">MKKQVPGKKSEIRFTAENVSPLKYLFPANGLPSYKWSGKILDLTNKVPETLPY</sequence>
<dbReference type="Proteomes" id="UP000603453">
    <property type="component" value="Unassembled WGS sequence"/>
</dbReference>
<proteinExistence type="predicted"/>
<organism evidence="1 2">
    <name type="scientific">Mucor saturninus</name>
    <dbReference type="NCBI Taxonomy" id="64648"/>
    <lineage>
        <taxon>Eukaryota</taxon>
        <taxon>Fungi</taxon>
        <taxon>Fungi incertae sedis</taxon>
        <taxon>Mucoromycota</taxon>
        <taxon>Mucoromycotina</taxon>
        <taxon>Mucoromycetes</taxon>
        <taxon>Mucorales</taxon>
        <taxon>Mucorineae</taxon>
        <taxon>Mucoraceae</taxon>
        <taxon>Mucor</taxon>
    </lineage>
</organism>
<accession>A0A8H7QPT3</accession>